<dbReference type="SUPFAM" id="SSF103481">
    <property type="entry name" value="Multidrug resistance efflux transporter EmrE"/>
    <property type="match status" value="2"/>
</dbReference>
<feature type="transmembrane region" description="Helical" evidence="1">
    <location>
        <begin position="100"/>
        <end position="118"/>
    </location>
</feature>
<dbReference type="Pfam" id="PF00892">
    <property type="entry name" value="EamA"/>
    <property type="match status" value="2"/>
</dbReference>
<proteinExistence type="predicted"/>
<feature type="transmembrane region" description="Helical" evidence="1">
    <location>
        <begin position="77"/>
        <end position="94"/>
    </location>
</feature>
<dbReference type="InterPro" id="IPR037185">
    <property type="entry name" value="EmrE-like"/>
</dbReference>
<accession>A0ABU5GSS5</accession>
<organism evidence="3 4">
    <name type="scientific">Denitrificimonas halotolerans</name>
    <dbReference type="NCBI Taxonomy" id="3098930"/>
    <lineage>
        <taxon>Bacteria</taxon>
        <taxon>Pseudomonadati</taxon>
        <taxon>Pseudomonadota</taxon>
        <taxon>Gammaproteobacteria</taxon>
        <taxon>Pseudomonadales</taxon>
        <taxon>Pseudomonadaceae</taxon>
        <taxon>Denitrificimonas</taxon>
    </lineage>
</organism>
<feature type="transmembrane region" description="Helical" evidence="1">
    <location>
        <begin position="239"/>
        <end position="258"/>
    </location>
</feature>
<dbReference type="EMBL" id="JAXIVU010000017">
    <property type="protein sequence ID" value="MDY7220043.1"/>
    <property type="molecule type" value="Genomic_DNA"/>
</dbReference>
<keyword evidence="1" id="KW-0812">Transmembrane</keyword>
<feature type="domain" description="EamA" evidence="2">
    <location>
        <begin position="9"/>
        <end position="141"/>
    </location>
</feature>
<protein>
    <submittedName>
        <fullName evidence="3">DMT family transporter</fullName>
    </submittedName>
</protein>
<dbReference type="PANTHER" id="PTHR22911:SF103">
    <property type="entry name" value="BLR2811 PROTEIN"/>
    <property type="match status" value="1"/>
</dbReference>
<reference evidence="3 4" key="1">
    <citation type="submission" date="2023-12" db="EMBL/GenBank/DDBJ databases">
        <title>Denitrificimonas halotolerans sp. nov.,a novel species isolated from landfill leachate.</title>
        <authorList>
            <person name="Wang S."/>
        </authorList>
    </citation>
    <scope>NUCLEOTIDE SEQUENCE [LARGE SCALE GENOMIC DNA]</scope>
    <source>
        <strain evidence="3 4">JX-1</strain>
    </source>
</reference>
<keyword evidence="4" id="KW-1185">Reference proteome</keyword>
<feature type="transmembrane region" description="Helical" evidence="1">
    <location>
        <begin position="125"/>
        <end position="141"/>
    </location>
</feature>
<evidence type="ECO:0000259" key="2">
    <source>
        <dbReference type="Pfam" id="PF00892"/>
    </source>
</evidence>
<feature type="transmembrane region" description="Helical" evidence="1">
    <location>
        <begin position="33"/>
        <end position="57"/>
    </location>
</feature>
<dbReference type="PANTHER" id="PTHR22911">
    <property type="entry name" value="ACYL-MALONYL CONDENSING ENZYME-RELATED"/>
    <property type="match status" value="1"/>
</dbReference>
<feature type="transmembrane region" description="Helical" evidence="1">
    <location>
        <begin position="180"/>
        <end position="198"/>
    </location>
</feature>
<dbReference type="InterPro" id="IPR000620">
    <property type="entry name" value="EamA_dom"/>
</dbReference>
<evidence type="ECO:0000313" key="3">
    <source>
        <dbReference type="EMBL" id="MDY7220043.1"/>
    </source>
</evidence>
<dbReference type="RefSeq" id="WP_321554129.1">
    <property type="nucleotide sequence ID" value="NZ_JAXIVU010000017.1"/>
</dbReference>
<evidence type="ECO:0000313" key="4">
    <source>
        <dbReference type="Proteomes" id="UP001294570"/>
    </source>
</evidence>
<keyword evidence="1" id="KW-1133">Transmembrane helix</keyword>
<name>A0ABU5GSS5_9GAMM</name>
<gene>
    <name evidence="3" type="ORF">TOI97_10765</name>
</gene>
<sequence>MSTTSKPLYGILLVLCAGLLLASHDGVSKYLTHIYPLIMVIWARYFIQTVAMVLLFFPKMRWAILRTRRPWLQLLRAISLLSISFLFIAGLRYIPLAEATAVMFLAPLIVTVLSAVVLHEQVSKGQWVAVSIGFLGVMFIVRPGGDLFTPAILLPLGGSICFAIYQLLTRRLASTDHAVTSNFLSGLFGTLVLTALLPGQYTLDVPSLDLTFMLVLGILAMTAHMLLTMALKYSTAATLAPFTYGQIIFAGVVGYFTFGQLPDALSILGVCIISCSGLAVAYLQHHDHGQSRI</sequence>
<comment type="caution">
    <text evidence="3">The sequence shown here is derived from an EMBL/GenBank/DDBJ whole genome shotgun (WGS) entry which is preliminary data.</text>
</comment>
<feature type="transmembrane region" description="Helical" evidence="1">
    <location>
        <begin position="210"/>
        <end position="227"/>
    </location>
</feature>
<feature type="domain" description="EamA" evidence="2">
    <location>
        <begin position="151"/>
        <end position="275"/>
    </location>
</feature>
<feature type="transmembrane region" description="Helical" evidence="1">
    <location>
        <begin position="264"/>
        <end position="283"/>
    </location>
</feature>
<feature type="transmembrane region" description="Helical" evidence="1">
    <location>
        <begin position="147"/>
        <end position="168"/>
    </location>
</feature>
<evidence type="ECO:0000256" key="1">
    <source>
        <dbReference type="SAM" id="Phobius"/>
    </source>
</evidence>
<keyword evidence="1" id="KW-0472">Membrane</keyword>
<dbReference type="Proteomes" id="UP001294570">
    <property type="component" value="Unassembled WGS sequence"/>
</dbReference>